<keyword evidence="4" id="KW-0812">Transmembrane</keyword>
<dbReference type="PANTHER" id="PTHR21304:SF0">
    <property type="entry name" value="MICOS COMPLEX SUBUNIT MIC10"/>
    <property type="match status" value="1"/>
</dbReference>
<feature type="signal peptide" evidence="10">
    <location>
        <begin position="1"/>
        <end position="19"/>
    </location>
</feature>
<evidence type="ECO:0000256" key="9">
    <source>
        <dbReference type="SAM" id="MobiDB-lite"/>
    </source>
</evidence>
<proteinExistence type="inferred from homology"/>
<sequence>MGFLVWKIFPSSLVATLQGVGVEGYEGGGCSLSSDRSNQFRVPFVGQYDEFCVLRREVCGQCLGIQNPLMLDSDATRGDEEFILGELAFSPYIELNTEEEVTVSARMPALNAEAPIGLHKPQAIFSCGHSCEWADCPSCPLVPGITLSSARCHTEQDGEHLKHVLGDVLECHSARWANWKCWGNLAAIIDREVEFVTCPYAKPLEGVQDVIGSGWLPALTSDGGLTVVLCSANHVARQIGFDQVHWSPVTRWASVAFGAGVGIGSAYTECSYKFDGSPARLTTTKISDTPASPLSVSSQRKATLKEVASVHSVAWKHRYRYGIRSQRLSLSSFSLVVDLIIKEPSLNRFRQSFSQLLPCRLGRKKTSGTQLLPCRLGRKKTSGTGKHPHAIVERLWRTTLSCQELRRRREEGSWAMLRGLPWVPSGKGLGSQIPTADMRVMALQMEEMRQILVANNIKLLANRVDEALSEVRALGRDVVAQGNPKGKRACSCHDEVESHGQASSEGSCCGEIDYRSKVVRGLRSVHVEQLLPWYQTPFTLEIEGMKPPEKFKLEIARQPLSINDGDVEPPQRAHVQARFIINTKPPKGIEEFVVVSYKLGLTLREKLFDDLTLDPTTKLPDLMARVEKYARLEDDSNLQCAKERASRRKLDQATQGECGGAEKTKSEETEVQANSRFDRGRDEAEDPMEDDFPIGTINMIGGPHMTPSLKIGCRGRFRLSNKCMGPLSQQAAKKPKQSSPEPGSITFTRADLERVQHPHNDPLVIQLQIHNYNVEMILVDSSCSVEVTYYDLFKQLNLTWADLKLVRALLVGFNAQVYWPPLNSDSKSELVPKSRKLSSL</sequence>
<keyword evidence="5" id="KW-0999">Mitochondrion inner membrane</keyword>
<feature type="chain" id="PRO_5029533796" evidence="10">
    <location>
        <begin position="20"/>
        <end position="840"/>
    </location>
</feature>
<reference evidence="11 12" key="1">
    <citation type="submission" date="2019-07" db="EMBL/GenBank/DDBJ databases">
        <title>De Novo Assembly of kiwifruit Actinidia rufa.</title>
        <authorList>
            <person name="Sugita-Konishi S."/>
            <person name="Sato K."/>
            <person name="Mori E."/>
            <person name="Abe Y."/>
            <person name="Kisaki G."/>
            <person name="Hamano K."/>
            <person name="Suezawa K."/>
            <person name="Otani M."/>
            <person name="Fukuda T."/>
            <person name="Manabe T."/>
            <person name="Gomi K."/>
            <person name="Tabuchi M."/>
            <person name="Akimitsu K."/>
            <person name="Kataoka I."/>
        </authorList>
    </citation>
    <scope>NUCLEOTIDE SEQUENCE [LARGE SCALE GENOMIC DNA]</scope>
    <source>
        <strain evidence="12">cv. Fuchu</strain>
    </source>
</reference>
<evidence type="ECO:0000256" key="8">
    <source>
        <dbReference type="ARBA" id="ARBA00023136"/>
    </source>
</evidence>
<organism evidence="11 12">
    <name type="scientific">Actinidia rufa</name>
    <dbReference type="NCBI Taxonomy" id="165716"/>
    <lineage>
        <taxon>Eukaryota</taxon>
        <taxon>Viridiplantae</taxon>
        <taxon>Streptophyta</taxon>
        <taxon>Embryophyta</taxon>
        <taxon>Tracheophyta</taxon>
        <taxon>Spermatophyta</taxon>
        <taxon>Magnoliopsida</taxon>
        <taxon>eudicotyledons</taxon>
        <taxon>Gunneridae</taxon>
        <taxon>Pentapetalae</taxon>
        <taxon>asterids</taxon>
        <taxon>Ericales</taxon>
        <taxon>Actinidiaceae</taxon>
        <taxon>Actinidia</taxon>
    </lineage>
</organism>
<dbReference type="InterPro" id="IPR007512">
    <property type="entry name" value="Mic10"/>
</dbReference>
<dbReference type="Pfam" id="PF04418">
    <property type="entry name" value="DUF543"/>
    <property type="match status" value="1"/>
</dbReference>
<keyword evidence="7" id="KW-0496">Mitochondrion</keyword>
<evidence type="ECO:0000256" key="4">
    <source>
        <dbReference type="ARBA" id="ARBA00022692"/>
    </source>
</evidence>
<keyword evidence="12" id="KW-1185">Reference proteome</keyword>
<evidence type="ECO:0000313" key="12">
    <source>
        <dbReference type="Proteomes" id="UP000585474"/>
    </source>
</evidence>
<comment type="subcellular location">
    <subcellularLocation>
        <location evidence="2">Mitochondrion inner membrane</location>
        <topology evidence="2">Single-pass membrane protein</topology>
    </subcellularLocation>
</comment>
<feature type="compositionally biased region" description="Acidic residues" evidence="9">
    <location>
        <begin position="683"/>
        <end position="692"/>
    </location>
</feature>
<protein>
    <submittedName>
        <fullName evidence="11">MICOS complex subunit, putative</fullName>
    </submittedName>
</protein>
<evidence type="ECO:0000256" key="2">
    <source>
        <dbReference type="ARBA" id="ARBA00004434"/>
    </source>
</evidence>
<evidence type="ECO:0000256" key="5">
    <source>
        <dbReference type="ARBA" id="ARBA00022792"/>
    </source>
</evidence>
<evidence type="ECO:0000313" key="11">
    <source>
        <dbReference type="EMBL" id="GFY96858.1"/>
    </source>
</evidence>
<comment type="function">
    <text evidence="1">Component of the MICOS complex, a large protein complex of the mitochondrial inner membrane that plays crucial roles in the maintenance of crista junctions, inner membrane architecture, and formation of contact sites to the outer membrane.</text>
</comment>
<accession>A0A7J0FDW7</accession>
<dbReference type="GO" id="GO:0061617">
    <property type="term" value="C:MICOS complex"/>
    <property type="evidence" value="ECO:0007669"/>
    <property type="project" value="InterPro"/>
</dbReference>
<evidence type="ECO:0000256" key="1">
    <source>
        <dbReference type="ARBA" id="ARBA00002689"/>
    </source>
</evidence>
<evidence type="ECO:0000256" key="6">
    <source>
        <dbReference type="ARBA" id="ARBA00022989"/>
    </source>
</evidence>
<evidence type="ECO:0000256" key="3">
    <source>
        <dbReference type="ARBA" id="ARBA00006792"/>
    </source>
</evidence>
<dbReference type="AlphaFoldDB" id="A0A7J0FDW7"/>
<keyword evidence="10" id="KW-0732">Signal</keyword>
<comment type="similarity">
    <text evidence="3">Belongs to the MICOS complex subunit Mic10 family.</text>
</comment>
<dbReference type="Proteomes" id="UP000585474">
    <property type="component" value="Unassembled WGS sequence"/>
</dbReference>
<dbReference type="EMBL" id="BJWL01000011">
    <property type="protein sequence ID" value="GFY96858.1"/>
    <property type="molecule type" value="Genomic_DNA"/>
</dbReference>
<dbReference type="PANTHER" id="PTHR21304">
    <property type="entry name" value="MICOS COMPLEX SUBUNIT MIC10"/>
    <property type="match status" value="1"/>
</dbReference>
<evidence type="ECO:0000256" key="7">
    <source>
        <dbReference type="ARBA" id="ARBA00023128"/>
    </source>
</evidence>
<comment type="caution">
    <text evidence="11">The sequence shown here is derived from an EMBL/GenBank/DDBJ whole genome shotgun (WGS) entry which is preliminary data.</text>
</comment>
<feature type="region of interest" description="Disordered" evidence="9">
    <location>
        <begin position="643"/>
        <end position="692"/>
    </location>
</feature>
<gene>
    <name evidence="11" type="ORF">Acr_11g0011640</name>
</gene>
<dbReference type="OrthoDB" id="1747818at2759"/>
<keyword evidence="8" id="KW-0472">Membrane</keyword>
<keyword evidence="6" id="KW-1133">Transmembrane helix</keyword>
<evidence type="ECO:0000256" key="10">
    <source>
        <dbReference type="SAM" id="SignalP"/>
    </source>
</evidence>
<name>A0A7J0FDW7_9ERIC</name>